<reference evidence="1" key="2">
    <citation type="journal article" date="2015" name="Fish Shellfish Immunol.">
        <title>Early steps in the European eel (Anguilla anguilla)-Vibrio vulnificus interaction in the gills: Role of the RtxA13 toxin.</title>
        <authorList>
            <person name="Callol A."/>
            <person name="Pajuelo D."/>
            <person name="Ebbesson L."/>
            <person name="Teles M."/>
            <person name="MacKenzie S."/>
            <person name="Amaro C."/>
        </authorList>
    </citation>
    <scope>NUCLEOTIDE SEQUENCE</scope>
</reference>
<protein>
    <submittedName>
        <fullName evidence="1">Uncharacterized protein</fullName>
    </submittedName>
</protein>
<dbReference type="EMBL" id="GBXM01053141">
    <property type="protein sequence ID" value="JAH55436.1"/>
    <property type="molecule type" value="Transcribed_RNA"/>
</dbReference>
<evidence type="ECO:0000313" key="1">
    <source>
        <dbReference type="EMBL" id="JAH55436.1"/>
    </source>
</evidence>
<reference evidence="1" key="1">
    <citation type="submission" date="2014-11" db="EMBL/GenBank/DDBJ databases">
        <authorList>
            <person name="Amaro Gonzalez C."/>
        </authorList>
    </citation>
    <scope>NUCLEOTIDE SEQUENCE</scope>
</reference>
<organism evidence="1">
    <name type="scientific">Anguilla anguilla</name>
    <name type="common">European freshwater eel</name>
    <name type="synonym">Muraena anguilla</name>
    <dbReference type="NCBI Taxonomy" id="7936"/>
    <lineage>
        <taxon>Eukaryota</taxon>
        <taxon>Metazoa</taxon>
        <taxon>Chordata</taxon>
        <taxon>Craniata</taxon>
        <taxon>Vertebrata</taxon>
        <taxon>Euteleostomi</taxon>
        <taxon>Actinopterygii</taxon>
        <taxon>Neopterygii</taxon>
        <taxon>Teleostei</taxon>
        <taxon>Anguilliformes</taxon>
        <taxon>Anguillidae</taxon>
        <taxon>Anguilla</taxon>
    </lineage>
</organism>
<name>A0A0E9TPD3_ANGAN</name>
<accession>A0A0E9TPD3</accession>
<proteinExistence type="predicted"/>
<sequence length="14" mass="1803">MLLYVWEDIAFKQF</sequence>